<dbReference type="Gene3D" id="2.40.10.10">
    <property type="entry name" value="Trypsin-like serine proteases"/>
    <property type="match status" value="2"/>
</dbReference>
<reference evidence="3" key="1">
    <citation type="submission" date="2016-10" db="EMBL/GenBank/DDBJ databases">
        <authorList>
            <person name="Varghese N."/>
            <person name="Submissions S."/>
        </authorList>
    </citation>
    <scope>NUCLEOTIDE SEQUENCE [LARGE SCALE GENOMIC DNA]</scope>
    <source>
        <strain evidence="3">DSM 44234</strain>
    </source>
</reference>
<dbReference type="InterPro" id="IPR043504">
    <property type="entry name" value="Peptidase_S1_PA_chymotrypsin"/>
</dbReference>
<organism evidence="2 3">
    <name type="scientific">Tsukamurella tyrosinosolvens</name>
    <dbReference type="NCBI Taxonomy" id="57704"/>
    <lineage>
        <taxon>Bacteria</taxon>
        <taxon>Bacillati</taxon>
        <taxon>Actinomycetota</taxon>
        <taxon>Actinomycetes</taxon>
        <taxon>Mycobacteriales</taxon>
        <taxon>Tsukamurellaceae</taxon>
        <taxon>Tsukamurella</taxon>
    </lineage>
</organism>
<gene>
    <name evidence="2" type="ORF">SAMN04489793_3225</name>
</gene>
<dbReference type="EMBL" id="FNSA01000003">
    <property type="protein sequence ID" value="SEC80232.1"/>
    <property type="molecule type" value="Genomic_DNA"/>
</dbReference>
<dbReference type="Proteomes" id="UP000182241">
    <property type="component" value="Unassembled WGS sequence"/>
</dbReference>
<accession>A0A1H4VGK5</accession>
<dbReference type="InterPro" id="IPR006311">
    <property type="entry name" value="TAT_signal"/>
</dbReference>
<evidence type="ECO:0000313" key="2">
    <source>
        <dbReference type="EMBL" id="SEC80232.1"/>
    </source>
</evidence>
<feature type="signal peptide" evidence="1">
    <location>
        <begin position="1"/>
        <end position="23"/>
    </location>
</feature>
<dbReference type="AlphaFoldDB" id="A0A1H4VGK5"/>
<dbReference type="SUPFAM" id="SSF50494">
    <property type="entry name" value="Trypsin-like serine proteases"/>
    <property type="match status" value="1"/>
</dbReference>
<sequence length="264" mass="26234">MSNRLRSCIRALAAVLATAGALAAVAPTAAAAPLDSQDWVAPASLGQYSKGPQGLMTASGFRPGTGFVIEDEGRVTTCTIGFAVTSPLGMSGFITAGHCDVASGVQGYAFQDTQGLLKLPIPPLSVANTASAHASGTADDSAVVWDTAGSAAPSRFDPSLTGTRLVGTMSENDARKLPAGTPICFSGATSGTTCGRVLSASGDSLSLDVPSLPGDSGGPVFVVNATGQAVGVGVVSGNLDGHAKAVFLEPALKRLGATASVHKY</sequence>
<evidence type="ECO:0008006" key="4">
    <source>
        <dbReference type="Google" id="ProtNLM"/>
    </source>
</evidence>
<protein>
    <recommendedName>
        <fullName evidence="4">Trypsin</fullName>
    </recommendedName>
</protein>
<dbReference type="InterPro" id="IPR009003">
    <property type="entry name" value="Peptidase_S1_PA"/>
</dbReference>
<proteinExistence type="predicted"/>
<keyword evidence="3" id="KW-1185">Reference proteome</keyword>
<dbReference type="OrthoDB" id="4773429at2"/>
<dbReference type="RefSeq" id="WP_068742783.1">
    <property type="nucleotide sequence ID" value="NZ_FNSA01000003.1"/>
</dbReference>
<evidence type="ECO:0000313" key="3">
    <source>
        <dbReference type="Proteomes" id="UP000182241"/>
    </source>
</evidence>
<name>A0A1H4VGK5_TSUTY</name>
<keyword evidence="1" id="KW-0732">Signal</keyword>
<evidence type="ECO:0000256" key="1">
    <source>
        <dbReference type="SAM" id="SignalP"/>
    </source>
</evidence>
<dbReference type="PROSITE" id="PS51318">
    <property type="entry name" value="TAT"/>
    <property type="match status" value="1"/>
</dbReference>
<feature type="chain" id="PRO_5039433006" description="Trypsin" evidence="1">
    <location>
        <begin position="24"/>
        <end position="264"/>
    </location>
</feature>